<dbReference type="GO" id="GO:0005975">
    <property type="term" value="P:carbohydrate metabolic process"/>
    <property type="evidence" value="ECO:0007669"/>
    <property type="project" value="InterPro"/>
</dbReference>
<dbReference type="PROSITE" id="PS51257">
    <property type="entry name" value="PROKAR_LIPOPROTEIN"/>
    <property type="match status" value="1"/>
</dbReference>
<dbReference type="SUPFAM" id="SSF48208">
    <property type="entry name" value="Six-hairpin glycosidases"/>
    <property type="match status" value="1"/>
</dbReference>
<dbReference type="InterPro" id="IPR008928">
    <property type="entry name" value="6-hairpin_glycosidase_sf"/>
</dbReference>
<dbReference type="RefSeq" id="WP_044198782.1">
    <property type="nucleotide sequence ID" value="NZ_JMCB01000028.1"/>
</dbReference>
<dbReference type="STRING" id="394096.DB31_4720"/>
<organism evidence="2 3">
    <name type="scientific">Hyalangium minutum</name>
    <dbReference type="NCBI Taxonomy" id="394096"/>
    <lineage>
        <taxon>Bacteria</taxon>
        <taxon>Pseudomonadati</taxon>
        <taxon>Myxococcota</taxon>
        <taxon>Myxococcia</taxon>
        <taxon>Myxococcales</taxon>
        <taxon>Cystobacterineae</taxon>
        <taxon>Archangiaceae</taxon>
        <taxon>Hyalangium</taxon>
    </lineage>
</organism>
<comment type="caution">
    <text evidence="2">The sequence shown here is derived from an EMBL/GenBank/DDBJ whole genome shotgun (WGS) entry which is preliminary data.</text>
</comment>
<dbReference type="InterPro" id="IPR036249">
    <property type="entry name" value="Thioredoxin-like_sf"/>
</dbReference>
<reference evidence="2 3" key="1">
    <citation type="submission" date="2014-04" db="EMBL/GenBank/DDBJ databases">
        <title>Genome assembly of Hyalangium minutum DSM 14724.</title>
        <authorList>
            <person name="Sharma G."/>
            <person name="Subramanian S."/>
        </authorList>
    </citation>
    <scope>NUCLEOTIDE SEQUENCE [LARGE SCALE GENOMIC DNA]</scope>
    <source>
        <strain evidence="2 3">DSM 14724</strain>
    </source>
</reference>
<dbReference type="InterPro" id="IPR024705">
    <property type="entry name" value="Ssp411"/>
</dbReference>
<protein>
    <submittedName>
        <fullName evidence="2">Thymidylate kinase</fullName>
    </submittedName>
</protein>
<dbReference type="EMBL" id="JMCB01000028">
    <property type="protein sequence ID" value="KFE60807.1"/>
    <property type="molecule type" value="Genomic_DNA"/>
</dbReference>
<gene>
    <name evidence="2" type="ORF">DB31_4720</name>
</gene>
<feature type="domain" description="Spermatogenesis-associated protein 20-like TRX" evidence="1">
    <location>
        <begin position="47"/>
        <end position="165"/>
    </location>
</feature>
<dbReference type="OrthoDB" id="9762614at2"/>
<dbReference type="Proteomes" id="UP000028725">
    <property type="component" value="Unassembled WGS sequence"/>
</dbReference>
<dbReference type="PANTHER" id="PTHR42899:SF1">
    <property type="entry name" value="SPERMATOGENESIS-ASSOCIATED PROTEIN 20"/>
    <property type="match status" value="1"/>
</dbReference>
<proteinExistence type="predicted"/>
<evidence type="ECO:0000313" key="2">
    <source>
        <dbReference type="EMBL" id="KFE60807.1"/>
    </source>
</evidence>
<accession>A0A085VZE4</accession>
<name>A0A085VZE4_9BACT</name>
<dbReference type="GO" id="GO:0016301">
    <property type="term" value="F:kinase activity"/>
    <property type="evidence" value="ECO:0007669"/>
    <property type="project" value="UniProtKB-KW"/>
</dbReference>
<dbReference type="AlphaFoldDB" id="A0A085VZE4"/>
<sequence length="546" mass="60516">MNFRLCSTLLLLMTAACRTSTGPGGLVREGTPSQVNIVHAREKGLAQAFTWEEYGPEAFARARREGRYVLIDGAAEWCHWCHVMDETTYRDAEVGRILHERFVTIRVDVDSRPDLAERWSDYGWPATILLSPEAEEIGKYRGYLPADRFLELLRSVEALAREKQEAATTLPVDVPATPGMLPWAAASALQRMDATYDEREGSWGAFQKVPIGENLELEVRRAARGDRQARERVVFTLAHQRPIHDPVWGGVYQYSAARHWNAQHYEKLMGQQAPNVEAYARAWALTKDDAVLAEARAIARYMETFLGAPDGTFYTNQDADVGSHDRSIPFVDGHVYYAKDEAGRRALGLPWVDTHVYSRENGLAISALLALHEVTGDPELLARARKAADVLLTSHVREEGKVWREASHRSGSRYLGDAAALGRALALLAQRTGEARYREAALQMGARLVKDFAAPEGGALYEATPDADAVGVFARRDRPFAQNVGAARFLAALHTLTGEAAWRDRGREVLAGISTPHRIAAQGRLIGEYLLAADELGVIPWPSPSR</sequence>
<dbReference type="Gene3D" id="1.50.10.20">
    <property type="match status" value="1"/>
</dbReference>
<keyword evidence="3" id="KW-1185">Reference proteome</keyword>
<dbReference type="SUPFAM" id="SSF52833">
    <property type="entry name" value="Thioredoxin-like"/>
    <property type="match status" value="1"/>
</dbReference>
<dbReference type="PANTHER" id="PTHR42899">
    <property type="entry name" value="SPERMATOGENESIS-ASSOCIATED PROTEIN 20"/>
    <property type="match status" value="1"/>
</dbReference>
<keyword evidence="2" id="KW-0808">Transferase</keyword>
<dbReference type="Gene3D" id="3.40.30.10">
    <property type="entry name" value="Glutaredoxin"/>
    <property type="match status" value="1"/>
</dbReference>
<evidence type="ECO:0000313" key="3">
    <source>
        <dbReference type="Proteomes" id="UP000028725"/>
    </source>
</evidence>
<keyword evidence="2" id="KW-0418">Kinase</keyword>
<dbReference type="InterPro" id="IPR004879">
    <property type="entry name" value="Ssp411-like_TRX"/>
</dbReference>
<dbReference type="Pfam" id="PF03190">
    <property type="entry name" value="Thioredox_DsbH"/>
    <property type="match status" value="1"/>
</dbReference>
<evidence type="ECO:0000259" key="1">
    <source>
        <dbReference type="Pfam" id="PF03190"/>
    </source>
</evidence>
<dbReference type="PIRSF" id="PIRSF006402">
    <property type="entry name" value="UCP006402_thioredoxin"/>
    <property type="match status" value="1"/>
</dbReference>